<dbReference type="PANTHER" id="PTHR11857">
    <property type="entry name" value="ODORANT BINDING PROTEIN-RELATED"/>
    <property type="match status" value="1"/>
</dbReference>
<protein>
    <submittedName>
        <fullName evidence="3">Uncharacterized protein</fullName>
    </submittedName>
</protein>
<dbReference type="SMART" id="SM00708">
    <property type="entry name" value="PhBP"/>
    <property type="match status" value="1"/>
</dbReference>
<gene>
    <name evidence="3" type="ORF">GEV33_001288</name>
</gene>
<name>A0A8J6HWP3_TENMO</name>
<dbReference type="InterPro" id="IPR036728">
    <property type="entry name" value="PBP_GOBP_sf"/>
</dbReference>
<sequence>MLHKILLLLVSVLLLLTACMCTSPTDNVTTITLTCMNETGTTAEILRDYQSTDENPKEEVLCFIKCTFEKLGFIKEDGSICIETMQKEEFPEGIKEIKEETYECLKEIPKVTSCEDAIALEKCFDDES</sequence>
<reference evidence="3" key="2">
    <citation type="submission" date="2021-08" db="EMBL/GenBank/DDBJ databases">
        <authorList>
            <person name="Eriksson T."/>
        </authorList>
    </citation>
    <scope>NUCLEOTIDE SEQUENCE</scope>
    <source>
        <strain evidence="3">Stoneville</strain>
        <tissue evidence="3">Whole head</tissue>
    </source>
</reference>
<evidence type="ECO:0000256" key="1">
    <source>
        <dbReference type="ARBA" id="ARBA00022729"/>
    </source>
</evidence>
<dbReference type="PROSITE" id="PS51257">
    <property type="entry name" value="PROKAR_LIPOPROTEIN"/>
    <property type="match status" value="1"/>
</dbReference>
<dbReference type="GO" id="GO:0007608">
    <property type="term" value="P:sensory perception of smell"/>
    <property type="evidence" value="ECO:0007669"/>
    <property type="project" value="TreeGrafter"/>
</dbReference>
<organism evidence="3 4">
    <name type="scientific">Tenebrio molitor</name>
    <name type="common">Yellow mealworm beetle</name>
    <dbReference type="NCBI Taxonomy" id="7067"/>
    <lineage>
        <taxon>Eukaryota</taxon>
        <taxon>Metazoa</taxon>
        <taxon>Ecdysozoa</taxon>
        <taxon>Arthropoda</taxon>
        <taxon>Hexapoda</taxon>
        <taxon>Insecta</taxon>
        <taxon>Pterygota</taxon>
        <taxon>Neoptera</taxon>
        <taxon>Endopterygota</taxon>
        <taxon>Coleoptera</taxon>
        <taxon>Polyphaga</taxon>
        <taxon>Cucujiformia</taxon>
        <taxon>Tenebrionidae</taxon>
        <taxon>Tenebrio</taxon>
    </lineage>
</organism>
<dbReference type="EMBL" id="JABDTM020007551">
    <property type="protein sequence ID" value="KAH0821503.1"/>
    <property type="molecule type" value="Genomic_DNA"/>
</dbReference>
<reference evidence="3" key="1">
    <citation type="journal article" date="2020" name="J Insects Food Feed">
        <title>The yellow mealworm (Tenebrio molitor) genome: a resource for the emerging insects as food and feed industry.</title>
        <authorList>
            <person name="Eriksson T."/>
            <person name="Andere A."/>
            <person name="Kelstrup H."/>
            <person name="Emery V."/>
            <person name="Picard C."/>
        </authorList>
    </citation>
    <scope>NUCLEOTIDE SEQUENCE</scope>
    <source>
        <strain evidence="3">Stoneville</strain>
        <tissue evidence="3">Whole head</tissue>
    </source>
</reference>
<keyword evidence="4" id="KW-1185">Reference proteome</keyword>
<dbReference type="SUPFAM" id="SSF47565">
    <property type="entry name" value="Insect pheromone/odorant-binding proteins"/>
    <property type="match status" value="1"/>
</dbReference>
<evidence type="ECO:0000313" key="4">
    <source>
        <dbReference type="Proteomes" id="UP000719412"/>
    </source>
</evidence>
<dbReference type="Proteomes" id="UP000719412">
    <property type="component" value="Unassembled WGS sequence"/>
</dbReference>
<evidence type="ECO:0000256" key="2">
    <source>
        <dbReference type="SAM" id="SignalP"/>
    </source>
</evidence>
<dbReference type="CDD" id="cd23992">
    <property type="entry name" value="PBP_GOBP"/>
    <property type="match status" value="1"/>
</dbReference>
<evidence type="ECO:0000313" key="3">
    <source>
        <dbReference type="EMBL" id="KAH0821503.1"/>
    </source>
</evidence>
<dbReference type="Pfam" id="PF01395">
    <property type="entry name" value="PBP_GOBP"/>
    <property type="match status" value="1"/>
</dbReference>
<comment type="caution">
    <text evidence="3">The sequence shown here is derived from an EMBL/GenBank/DDBJ whole genome shotgun (WGS) entry which is preliminary data.</text>
</comment>
<dbReference type="GO" id="GO:0005615">
    <property type="term" value="C:extracellular space"/>
    <property type="evidence" value="ECO:0007669"/>
    <property type="project" value="TreeGrafter"/>
</dbReference>
<accession>A0A8J6HWP3</accession>
<feature type="chain" id="PRO_5035276166" evidence="2">
    <location>
        <begin position="22"/>
        <end position="128"/>
    </location>
</feature>
<dbReference type="Gene3D" id="1.10.238.20">
    <property type="entry name" value="Pheromone/general odorant binding protein domain"/>
    <property type="match status" value="1"/>
</dbReference>
<dbReference type="InterPro" id="IPR006170">
    <property type="entry name" value="PBP/GOBP"/>
</dbReference>
<proteinExistence type="predicted"/>
<keyword evidence="1 2" id="KW-0732">Signal</keyword>
<feature type="signal peptide" evidence="2">
    <location>
        <begin position="1"/>
        <end position="21"/>
    </location>
</feature>
<dbReference type="AlphaFoldDB" id="A0A8J6HWP3"/>
<dbReference type="PANTHER" id="PTHR11857:SF48">
    <property type="entry name" value="GENERAL ODORANT-BINDING PROTEIN 57C-RELATED"/>
    <property type="match status" value="1"/>
</dbReference>
<dbReference type="GO" id="GO:0005549">
    <property type="term" value="F:odorant binding"/>
    <property type="evidence" value="ECO:0007669"/>
    <property type="project" value="InterPro"/>
</dbReference>